<reference evidence="2 3" key="1">
    <citation type="submission" date="2017-07" db="EMBL/GenBank/DDBJ databases">
        <title>Draft Genome Sequences of Select Purple Nonsulfur Bacteria.</title>
        <authorList>
            <person name="Lasarre B."/>
            <person name="Mckinlay J.B."/>
        </authorList>
    </citation>
    <scope>NUCLEOTIDE SEQUENCE [LARGE SCALE GENOMIC DNA]</scope>
    <source>
        <strain evidence="2 3">DSM 5909</strain>
    </source>
</reference>
<keyword evidence="1" id="KW-0812">Transmembrane</keyword>
<evidence type="ECO:0000313" key="3">
    <source>
        <dbReference type="Proteomes" id="UP000249130"/>
    </source>
</evidence>
<proteinExistence type="predicted"/>
<accession>A0A327L3F9</accession>
<dbReference type="InterPro" id="IPR008523">
    <property type="entry name" value="DUF805"/>
</dbReference>
<dbReference type="PANTHER" id="PTHR34980">
    <property type="entry name" value="INNER MEMBRANE PROTEIN-RELATED-RELATED"/>
    <property type="match status" value="1"/>
</dbReference>
<dbReference type="EMBL" id="NPEX01000029">
    <property type="protein sequence ID" value="RAI44927.1"/>
    <property type="molecule type" value="Genomic_DNA"/>
</dbReference>
<keyword evidence="1" id="KW-0472">Membrane</keyword>
<sequence length="121" mass="13267">MNFGEAIASGFRNYVGFEGRAPRSEYWFWVLFTVLVSLATGIIDAVLFGTSGFSPTSTLASLALFLPGIAVGVRRLHDIDRTGWWLLLVITVIGTIVLLVFACMRGTPGPNRFGPDPLERF</sequence>
<dbReference type="OrthoDB" id="9812349at2"/>
<keyword evidence="1" id="KW-1133">Transmembrane helix</keyword>
<keyword evidence="3" id="KW-1185">Reference proteome</keyword>
<dbReference type="Proteomes" id="UP000249130">
    <property type="component" value="Unassembled WGS sequence"/>
</dbReference>
<feature type="transmembrane region" description="Helical" evidence="1">
    <location>
        <begin position="26"/>
        <end position="47"/>
    </location>
</feature>
<evidence type="ECO:0000256" key="1">
    <source>
        <dbReference type="SAM" id="Phobius"/>
    </source>
</evidence>
<dbReference type="Pfam" id="PF05656">
    <property type="entry name" value="DUF805"/>
    <property type="match status" value="1"/>
</dbReference>
<name>A0A327L3F9_9BRAD</name>
<dbReference type="PANTHER" id="PTHR34980:SF2">
    <property type="entry name" value="INNER MEMBRANE PROTEIN YHAH-RELATED"/>
    <property type="match status" value="1"/>
</dbReference>
<dbReference type="GO" id="GO:0005886">
    <property type="term" value="C:plasma membrane"/>
    <property type="evidence" value="ECO:0007669"/>
    <property type="project" value="TreeGrafter"/>
</dbReference>
<evidence type="ECO:0000313" key="2">
    <source>
        <dbReference type="EMBL" id="RAI44927.1"/>
    </source>
</evidence>
<feature type="transmembrane region" description="Helical" evidence="1">
    <location>
        <begin position="59"/>
        <end position="77"/>
    </location>
</feature>
<organism evidence="2 3">
    <name type="scientific">Rhodoplanes roseus</name>
    <dbReference type="NCBI Taxonomy" id="29409"/>
    <lineage>
        <taxon>Bacteria</taxon>
        <taxon>Pseudomonadati</taxon>
        <taxon>Pseudomonadota</taxon>
        <taxon>Alphaproteobacteria</taxon>
        <taxon>Hyphomicrobiales</taxon>
        <taxon>Nitrobacteraceae</taxon>
        <taxon>Rhodoplanes</taxon>
    </lineage>
</organism>
<protein>
    <submittedName>
        <fullName evidence="2">DUF805 domain-containing protein</fullName>
    </submittedName>
</protein>
<gene>
    <name evidence="2" type="ORF">CH341_06490</name>
</gene>
<feature type="transmembrane region" description="Helical" evidence="1">
    <location>
        <begin position="83"/>
        <end position="104"/>
    </location>
</feature>
<dbReference type="RefSeq" id="WP_111418225.1">
    <property type="nucleotide sequence ID" value="NZ_NPEX01000029.1"/>
</dbReference>
<comment type="caution">
    <text evidence="2">The sequence shown here is derived from an EMBL/GenBank/DDBJ whole genome shotgun (WGS) entry which is preliminary data.</text>
</comment>
<dbReference type="AlphaFoldDB" id="A0A327L3F9"/>